<dbReference type="Proteomes" id="UP001209317">
    <property type="component" value="Unassembled WGS sequence"/>
</dbReference>
<accession>A0AAE3LP42</accession>
<evidence type="ECO:0000256" key="1">
    <source>
        <dbReference type="SAM" id="SignalP"/>
    </source>
</evidence>
<gene>
    <name evidence="2" type="ORF">OD355_01095</name>
</gene>
<sequence length="124" mass="13533">MKKTIQILSVVLLSVFVLASCSKDTSPSERDVFAGKYNGKISYDGQDKKVSTTTGAVTVLKVGNNYNFFFSDGIPDLTGVEFQKDGETMVSIGSSQTNYIRITASTLKILFLKNGNVWTADCTR</sequence>
<evidence type="ECO:0008006" key="4">
    <source>
        <dbReference type="Google" id="ProtNLM"/>
    </source>
</evidence>
<dbReference type="AlphaFoldDB" id="A0AAE3LP42"/>
<feature type="signal peptide" evidence="1">
    <location>
        <begin position="1"/>
        <end position="19"/>
    </location>
</feature>
<feature type="chain" id="PRO_5042227052" description="Lipoprotein" evidence="1">
    <location>
        <begin position="20"/>
        <end position="124"/>
    </location>
</feature>
<dbReference type="RefSeq" id="WP_263036593.1">
    <property type="nucleotide sequence ID" value="NZ_JAOTPL010000001.1"/>
</dbReference>
<comment type="caution">
    <text evidence="2">The sequence shown here is derived from an EMBL/GenBank/DDBJ whole genome shotgun (WGS) entry which is preliminary data.</text>
</comment>
<name>A0AAE3LP42_9BACT</name>
<keyword evidence="3" id="KW-1185">Reference proteome</keyword>
<evidence type="ECO:0000313" key="2">
    <source>
        <dbReference type="EMBL" id="MCU7693105.1"/>
    </source>
</evidence>
<reference evidence="2" key="1">
    <citation type="submission" date="2022-10" db="EMBL/GenBank/DDBJ databases">
        <authorList>
            <person name="Kim H.S."/>
            <person name="Kim J.-S."/>
            <person name="Suh M.K."/>
            <person name="Eom M.K."/>
            <person name="Lee J.-S."/>
        </authorList>
    </citation>
    <scope>NUCLEOTIDE SEQUENCE</scope>
    <source>
        <strain evidence="2">LIP-5</strain>
    </source>
</reference>
<proteinExistence type="predicted"/>
<dbReference type="PROSITE" id="PS51257">
    <property type="entry name" value="PROKAR_LIPOPROTEIN"/>
    <property type="match status" value="1"/>
</dbReference>
<keyword evidence="1" id="KW-0732">Signal</keyword>
<organism evidence="2 3">
    <name type="scientific">Haoranjiania flava</name>
    <dbReference type="NCBI Taxonomy" id="1856322"/>
    <lineage>
        <taxon>Bacteria</taxon>
        <taxon>Pseudomonadati</taxon>
        <taxon>Bacteroidota</taxon>
        <taxon>Chitinophagia</taxon>
        <taxon>Chitinophagales</taxon>
        <taxon>Chitinophagaceae</taxon>
        <taxon>Haoranjiania</taxon>
    </lineage>
</organism>
<dbReference type="EMBL" id="JAOTPL010000001">
    <property type="protein sequence ID" value="MCU7693105.1"/>
    <property type="molecule type" value="Genomic_DNA"/>
</dbReference>
<evidence type="ECO:0000313" key="3">
    <source>
        <dbReference type="Proteomes" id="UP001209317"/>
    </source>
</evidence>
<protein>
    <recommendedName>
        <fullName evidence="4">Lipoprotein</fullName>
    </recommendedName>
</protein>